<dbReference type="InterPro" id="IPR058240">
    <property type="entry name" value="rSAM_sf"/>
</dbReference>
<keyword evidence="1" id="KW-0456">Lyase</keyword>
<dbReference type="EMBL" id="JBHTLM010000002">
    <property type="protein sequence ID" value="MFD1175428.1"/>
    <property type="molecule type" value="Genomic_DNA"/>
</dbReference>
<evidence type="ECO:0000313" key="2">
    <source>
        <dbReference type="Proteomes" id="UP001597262"/>
    </source>
</evidence>
<dbReference type="CDD" id="cd01335">
    <property type="entry name" value="Radical_SAM"/>
    <property type="match status" value="1"/>
</dbReference>
<keyword evidence="2" id="KW-1185">Reference proteome</keyword>
<dbReference type="SUPFAM" id="SSF102114">
    <property type="entry name" value="Radical SAM enzymes"/>
    <property type="match status" value="1"/>
</dbReference>
<dbReference type="PANTHER" id="PTHR37822:SF2">
    <property type="entry name" value="SPORE PHOTOPRODUCT LYASE"/>
    <property type="match status" value="1"/>
</dbReference>
<dbReference type="Proteomes" id="UP001597262">
    <property type="component" value="Unassembled WGS sequence"/>
</dbReference>
<dbReference type="Gene3D" id="3.40.50.12110">
    <property type="match status" value="1"/>
</dbReference>
<dbReference type="SFLD" id="SFLDS00029">
    <property type="entry name" value="Radical_SAM"/>
    <property type="match status" value="1"/>
</dbReference>
<sequence length="341" mass="39588">MQRFDPDLVFFEPDALNYPLGANLYTHFESVGTPIKMTTSHNRVTSIPGETETEKYRNAKRTLVVGVRKTLDFDTSKPSAEFAIPLATGCAGHCHYCYLQTTMSSKPYIRIYVNLDEILDRAAQYIEERKPDITHFEAACTGDPVSLEHLTGALRKYIEFMAEQDFGHLRFVTKFANIDSLLDVHHGGNTRIRFSINSDYVIRNFEPATSSFEERIEAAGRVAEAGYPLGFIIAPIMKYEGWQDGYMELITKLHDRLKDIDIVDLTFELIQHRFTKVAKSTILKRYPKTKLDMEEEDRQLKWGRYGRFKYVYKAETVEEFQKLFQQVIQEHFPKARIEYFV</sequence>
<protein>
    <submittedName>
        <fullName evidence="1">Spore photoproduct lyase</fullName>
        <ecNumber evidence="1">4.1.99.14</ecNumber>
    </submittedName>
</protein>
<dbReference type="Gene3D" id="3.80.30.30">
    <property type="match status" value="1"/>
</dbReference>
<dbReference type="InterPro" id="IPR007197">
    <property type="entry name" value="rSAM"/>
</dbReference>
<evidence type="ECO:0000313" key="1">
    <source>
        <dbReference type="EMBL" id="MFD1175428.1"/>
    </source>
</evidence>
<dbReference type="RefSeq" id="WP_379316774.1">
    <property type="nucleotide sequence ID" value="NZ_JBHTLM010000002.1"/>
</dbReference>
<name>A0ABW3RSH7_9BACL</name>
<dbReference type="InterPro" id="IPR049539">
    <property type="entry name" value="SPL"/>
</dbReference>
<dbReference type="SFLD" id="SFLDG01079">
    <property type="entry name" value="spore_photoproduct_lyase_like"/>
    <property type="match status" value="1"/>
</dbReference>
<dbReference type="NCBIfam" id="TIGR04070">
    <property type="entry name" value="photo_TT_lyase"/>
    <property type="match status" value="1"/>
</dbReference>
<comment type="caution">
    <text evidence="1">The sequence shown here is derived from an EMBL/GenBank/DDBJ whole genome shotgun (WGS) entry which is preliminary data.</text>
</comment>
<dbReference type="InterPro" id="IPR023897">
    <property type="entry name" value="SPL_firmicutes"/>
</dbReference>
<gene>
    <name evidence="1" type="primary">splB</name>
    <name evidence="1" type="ORF">ACFQ3W_03825</name>
</gene>
<dbReference type="InterPro" id="IPR034560">
    <property type="entry name" value="SPL_Bacilli"/>
</dbReference>
<dbReference type="EC" id="4.1.99.14" evidence="1"/>
<accession>A0ABW3RSH7</accession>
<proteinExistence type="predicted"/>
<dbReference type="GO" id="GO:0016829">
    <property type="term" value="F:lyase activity"/>
    <property type="evidence" value="ECO:0007669"/>
    <property type="project" value="UniProtKB-KW"/>
</dbReference>
<dbReference type="SFLD" id="SFLDF00292">
    <property type="entry name" value="spore_photoproduct_lyase_1"/>
    <property type="match status" value="1"/>
</dbReference>
<dbReference type="Pfam" id="PF20903">
    <property type="entry name" value="SPL"/>
    <property type="match status" value="1"/>
</dbReference>
<organism evidence="1 2">
    <name type="scientific">Paenibacillus puldeungensis</name>
    <dbReference type="NCBI Taxonomy" id="696536"/>
    <lineage>
        <taxon>Bacteria</taxon>
        <taxon>Bacillati</taxon>
        <taxon>Bacillota</taxon>
        <taxon>Bacilli</taxon>
        <taxon>Bacillales</taxon>
        <taxon>Paenibacillaceae</taxon>
        <taxon>Paenibacillus</taxon>
    </lineage>
</organism>
<dbReference type="PANTHER" id="PTHR37822">
    <property type="entry name" value="SPORE PHOTOPRODUCT LYASE-RELATED"/>
    <property type="match status" value="1"/>
</dbReference>
<reference evidence="2" key="1">
    <citation type="journal article" date="2019" name="Int. J. Syst. Evol. Microbiol.">
        <title>The Global Catalogue of Microorganisms (GCM) 10K type strain sequencing project: providing services to taxonomists for standard genome sequencing and annotation.</title>
        <authorList>
            <consortium name="The Broad Institute Genomics Platform"/>
            <consortium name="The Broad Institute Genome Sequencing Center for Infectious Disease"/>
            <person name="Wu L."/>
            <person name="Ma J."/>
        </authorList>
    </citation>
    <scope>NUCLEOTIDE SEQUENCE [LARGE SCALE GENOMIC DNA]</scope>
    <source>
        <strain evidence="2">CCUG 59189</strain>
    </source>
</reference>